<feature type="transmembrane region" description="Helical" evidence="5">
    <location>
        <begin position="119"/>
        <end position="139"/>
    </location>
</feature>
<dbReference type="Gene3D" id="1.20.1250.20">
    <property type="entry name" value="MFS general substrate transporter like domains"/>
    <property type="match status" value="1"/>
</dbReference>
<dbReference type="Pfam" id="PF07690">
    <property type="entry name" value="MFS_1"/>
    <property type="match status" value="1"/>
</dbReference>
<dbReference type="GO" id="GO:0005886">
    <property type="term" value="C:plasma membrane"/>
    <property type="evidence" value="ECO:0007669"/>
    <property type="project" value="TreeGrafter"/>
</dbReference>
<dbReference type="Proteomes" id="UP000031575">
    <property type="component" value="Unassembled WGS sequence"/>
</dbReference>
<feature type="transmembrane region" description="Helical" evidence="5">
    <location>
        <begin position="349"/>
        <end position="374"/>
    </location>
</feature>
<feature type="transmembrane region" description="Helical" evidence="5">
    <location>
        <begin position="204"/>
        <end position="228"/>
    </location>
</feature>
<feature type="transmembrane region" description="Helical" evidence="5">
    <location>
        <begin position="428"/>
        <end position="449"/>
    </location>
</feature>
<dbReference type="PANTHER" id="PTHR23502">
    <property type="entry name" value="MAJOR FACILITATOR SUPERFAMILY"/>
    <property type="match status" value="1"/>
</dbReference>
<dbReference type="GO" id="GO:0022857">
    <property type="term" value="F:transmembrane transporter activity"/>
    <property type="evidence" value="ECO:0007669"/>
    <property type="project" value="InterPro"/>
</dbReference>
<dbReference type="VEuPathDB" id="FungiDB:SPBR_04157"/>
<gene>
    <name evidence="6" type="ORF">SPBR_04157</name>
</gene>
<feature type="transmembrane region" description="Helical" evidence="5">
    <location>
        <begin position="494"/>
        <end position="514"/>
    </location>
</feature>
<keyword evidence="7" id="KW-1185">Reference proteome</keyword>
<keyword evidence="2 5" id="KW-0812">Transmembrane</keyword>
<accession>A0A0C2FRN5</accession>
<dbReference type="OrthoDB" id="268400at2759"/>
<dbReference type="InterPro" id="IPR036259">
    <property type="entry name" value="MFS_trans_sf"/>
</dbReference>
<feature type="transmembrane region" description="Helical" evidence="5">
    <location>
        <begin position="234"/>
        <end position="254"/>
    </location>
</feature>
<name>A0A0C2FRN5_9PEZI</name>
<dbReference type="EMBL" id="AWTV01000005">
    <property type="protein sequence ID" value="KIH93628.1"/>
    <property type="molecule type" value="Genomic_DNA"/>
</dbReference>
<evidence type="ECO:0000256" key="2">
    <source>
        <dbReference type="ARBA" id="ARBA00022692"/>
    </source>
</evidence>
<feature type="transmembrane region" description="Helical" evidence="5">
    <location>
        <begin position="526"/>
        <end position="546"/>
    </location>
</feature>
<dbReference type="SUPFAM" id="SSF103473">
    <property type="entry name" value="MFS general substrate transporter"/>
    <property type="match status" value="1"/>
</dbReference>
<comment type="caution">
    <text evidence="6">The sequence shown here is derived from an EMBL/GenBank/DDBJ whole genome shotgun (WGS) entry which is preliminary data.</text>
</comment>
<evidence type="ECO:0000256" key="1">
    <source>
        <dbReference type="ARBA" id="ARBA00004141"/>
    </source>
</evidence>
<dbReference type="PANTHER" id="PTHR23502:SF164">
    <property type="entry name" value="MAJOR FACILITATOR SUPERFAMILY (MFS) PROFILE DOMAIN-CONTAINING PROTEIN"/>
    <property type="match status" value="1"/>
</dbReference>
<comment type="subcellular location">
    <subcellularLocation>
        <location evidence="1">Membrane</location>
        <topology evidence="1">Multi-pass membrane protein</topology>
    </subcellularLocation>
</comment>
<feature type="transmembrane region" description="Helical" evidence="5">
    <location>
        <begin position="455"/>
        <end position="473"/>
    </location>
</feature>
<feature type="transmembrane region" description="Helical" evidence="5">
    <location>
        <begin position="394"/>
        <end position="416"/>
    </location>
</feature>
<evidence type="ECO:0000313" key="7">
    <source>
        <dbReference type="Proteomes" id="UP000031575"/>
    </source>
</evidence>
<proteinExistence type="predicted"/>
<evidence type="ECO:0000256" key="4">
    <source>
        <dbReference type="ARBA" id="ARBA00023136"/>
    </source>
</evidence>
<evidence type="ECO:0000256" key="3">
    <source>
        <dbReference type="ARBA" id="ARBA00022989"/>
    </source>
</evidence>
<feature type="transmembrane region" description="Helical" evidence="5">
    <location>
        <begin position="65"/>
        <end position="93"/>
    </location>
</feature>
<organism evidence="6 7">
    <name type="scientific">Sporothrix brasiliensis 5110</name>
    <dbReference type="NCBI Taxonomy" id="1398154"/>
    <lineage>
        <taxon>Eukaryota</taxon>
        <taxon>Fungi</taxon>
        <taxon>Dikarya</taxon>
        <taxon>Ascomycota</taxon>
        <taxon>Pezizomycotina</taxon>
        <taxon>Sordariomycetes</taxon>
        <taxon>Sordariomycetidae</taxon>
        <taxon>Ophiostomatales</taxon>
        <taxon>Ophiostomataceae</taxon>
        <taxon>Sporothrix</taxon>
    </lineage>
</organism>
<dbReference type="RefSeq" id="XP_040621638.1">
    <property type="nucleotide sequence ID" value="XM_040762440.1"/>
</dbReference>
<protein>
    <submittedName>
        <fullName evidence="6">MFS transporter</fullName>
    </submittedName>
</protein>
<keyword evidence="3 5" id="KW-1133">Transmembrane helix</keyword>
<keyword evidence="4 5" id="KW-0472">Membrane</keyword>
<dbReference type="AlphaFoldDB" id="A0A0C2FRN5"/>
<reference evidence="6 7" key="1">
    <citation type="journal article" date="2014" name="BMC Genomics">
        <title>Comparative genomics of the major fungal agents of human and animal Sporotrichosis: Sporothrix schenckii and Sporothrix brasiliensis.</title>
        <authorList>
            <person name="Teixeira M.M."/>
            <person name="de Almeida L.G."/>
            <person name="Kubitschek-Barreira P."/>
            <person name="Alves F.L."/>
            <person name="Kioshima E.S."/>
            <person name="Abadio A.K."/>
            <person name="Fernandes L."/>
            <person name="Derengowski L.S."/>
            <person name="Ferreira K.S."/>
            <person name="Souza R.C."/>
            <person name="Ruiz J.C."/>
            <person name="de Andrade N.C."/>
            <person name="Paes H.C."/>
            <person name="Nicola A.M."/>
            <person name="Albuquerque P."/>
            <person name="Gerber A.L."/>
            <person name="Martins V.P."/>
            <person name="Peconick L.D."/>
            <person name="Neto A.V."/>
            <person name="Chaucanez C.B."/>
            <person name="Silva P.A."/>
            <person name="Cunha O.L."/>
            <person name="de Oliveira F.F."/>
            <person name="dos Santos T.C."/>
            <person name="Barros A.L."/>
            <person name="Soares M.A."/>
            <person name="de Oliveira L.M."/>
            <person name="Marini M.M."/>
            <person name="Villalobos-Duno H."/>
            <person name="Cunha M.M."/>
            <person name="de Hoog S."/>
            <person name="da Silveira J.F."/>
            <person name="Henrissat B."/>
            <person name="Nino-Vega G.A."/>
            <person name="Cisalpino P.S."/>
            <person name="Mora-Montes H.M."/>
            <person name="Almeida S.R."/>
            <person name="Stajich J.E."/>
            <person name="Lopes-Bezerra L.M."/>
            <person name="Vasconcelos A.T."/>
            <person name="Felipe M.S."/>
        </authorList>
    </citation>
    <scope>NUCLEOTIDE SEQUENCE [LARGE SCALE GENOMIC DNA]</scope>
    <source>
        <strain evidence="6 7">5110</strain>
    </source>
</reference>
<dbReference type="GeneID" id="63677361"/>
<sequence>MDKPIADHCEAALDNDADLKANLVVSAKAFNGDVNLMPDDGTSYLIPAPSQDPRDPLNLPLYRKLILLGVVSLFSSIGLTMVSGLGGILGIFIPEYVSQGYGVADITQYDDDLANSPDLMTYPTLFMGLGNLVGMPLALAVGRRPVYLVSCIIMVVAGVLCVTQKSYAWHLGARMTMGLAAGQSEALCPLMVQEITFLHERSRYQMVFSALGNILTTVLVLLTSYIAASIGASGWYGLLSGLAGLVLVLSVLFVPETKYERPLAAYQGQTTQVGAFAGQTAVRDDGDVDGDGEYVVTRLKTTDERVLDTVRYAPRTWASDLRIVVHRPDWHEGSRTVARMLTVMFFPDMLWGFLLNGLTLGVNVAIGTTYGSILGAAPYSWPAENISFANAGQILVSLLSLVVLGWGSDALVRFFARRNGGVHQPQYRLVPLVFPAVVGTLASVLYGQAAAHPQHIHWFAIVFALNAYYFAFLGANQSAIVYALDAYPTRSGPALVVICAYRGILSFGTSYAVQPLIDLRGYDGAFLVYGVLTGVLAALGIPIYFFSARIRAYCTKYTM</sequence>
<evidence type="ECO:0000313" key="6">
    <source>
        <dbReference type="EMBL" id="KIH93628.1"/>
    </source>
</evidence>
<evidence type="ECO:0000256" key="5">
    <source>
        <dbReference type="SAM" id="Phobius"/>
    </source>
</evidence>
<dbReference type="InterPro" id="IPR011701">
    <property type="entry name" value="MFS"/>
</dbReference>
<dbReference type="HOGENOM" id="CLU_008455_13_4_1"/>